<dbReference type="EMBL" id="CP155571">
    <property type="protein sequence ID" value="XFO73843.1"/>
    <property type="molecule type" value="Genomic_DNA"/>
</dbReference>
<organism evidence="9 10">
    <name type="scientific">Sporomusa acidovorans (strain ATCC 49682 / DSM 3132 / Mol)</name>
    <dbReference type="NCBI Taxonomy" id="1123286"/>
    <lineage>
        <taxon>Bacteria</taxon>
        <taxon>Bacillati</taxon>
        <taxon>Bacillota</taxon>
        <taxon>Negativicutes</taxon>
        <taxon>Selenomonadales</taxon>
        <taxon>Sporomusaceae</taxon>
        <taxon>Sporomusa</taxon>
    </lineage>
</organism>
<feature type="transmembrane region" description="Helical" evidence="7">
    <location>
        <begin position="222"/>
        <end position="243"/>
    </location>
</feature>
<dbReference type="Pfam" id="PF07690">
    <property type="entry name" value="MFS_1"/>
    <property type="match status" value="1"/>
</dbReference>
<feature type="transmembrane region" description="Helical" evidence="7">
    <location>
        <begin position="43"/>
        <end position="64"/>
    </location>
</feature>
<evidence type="ECO:0000259" key="8">
    <source>
        <dbReference type="PROSITE" id="PS50850"/>
    </source>
</evidence>
<evidence type="ECO:0000256" key="3">
    <source>
        <dbReference type="ARBA" id="ARBA00022475"/>
    </source>
</evidence>
<comment type="subcellular location">
    <subcellularLocation>
        <location evidence="1">Cell membrane</location>
        <topology evidence="1">Multi-pass membrane protein</topology>
    </subcellularLocation>
</comment>
<dbReference type="InterPro" id="IPR050189">
    <property type="entry name" value="MFS_Efflux_Transporters"/>
</dbReference>
<evidence type="ECO:0000256" key="2">
    <source>
        <dbReference type="ARBA" id="ARBA00022448"/>
    </source>
</evidence>
<dbReference type="InterPro" id="IPR036259">
    <property type="entry name" value="MFS_trans_sf"/>
</dbReference>
<evidence type="ECO:0000256" key="1">
    <source>
        <dbReference type="ARBA" id="ARBA00004651"/>
    </source>
</evidence>
<keyword evidence="4 7" id="KW-0812">Transmembrane</keyword>
<evidence type="ECO:0000256" key="6">
    <source>
        <dbReference type="ARBA" id="ARBA00023136"/>
    </source>
</evidence>
<feature type="transmembrane region" description="Helical" evidence="7">
    <location>
        <begin position="76"/>
        <end position="98"/>
    </location>
</feature>
<gene>
    <name evidence="9" type="ORF">SPACI_039500</name>
</gene>
<sequence>MKNNRLPILIAIILICVAPMADTFILIPAMADIAKALPDVSGALISFILTISSLFVIPSSLIAGKIVSDNKLNKKSALLIGFTLFTIGGAAGGLYPNIYWILFTRAVEGIGLGFATAMVATITADYYCGHERANVMGLYTAIGGAISIGLTLLGGYLAMTDWRLSFTGYLLCALIVVYDAIVLERKPIKSAELLAEEEQDRKEMEAALAADAGRKPRLGKSVWFLVGLTFVSQIIGNMLYLFMAIFMDTEKLGDAIAVGEANGITTIVIVVFSLLFGVIYSRLKGFTTVFFFTFIGLGYFLLARSTDYTTCLIAFVVWAVGFSVTIPYIYTEATILPPKNLVTICGALINSTIFLAYTLSAFVQPVIVSMFHNDSLRFMFNVLGVVMGVCAVVSAIYYAMAKRVDSTKINHAA</sequence>
<dbReference type="PANTHER" id="PTHR43124">
    <property type="entry name" value="PURINE EFFLUX PUMP PBUE"/>
    <property type="match status" value="1"/>
</dbReference>
<reference evidence="9" key="1">
    <citation type="submission" date="2024-05" db="EMBL/GenBank/DDBJ databases">
        <title>Isolation and characterization of Sporomusa carbonis sp. nov., a carboxydotrophic hydrogenogen in the genus of Sporomusa isolated from a charcoal burning pile.</title>
        <authorList>
            <person name="Boeer T."/>
            <person name="Rosenbaum F."/>
            <person name="Eysell L."/>
            <person name="Mueller V."/>
            <person name="Daniel R."/>
            <person name="Poehlein A."/>
        </authorList>
    </citation>
    <scope>NUCLEOTIDE SEQUENCE [LARGE SCALE GENOMIC DNA]</scope>
    <source>
        <strain evidence="9">DSM 3132</strain>
    </source>
</reference>
<keyword evidence="5 7" id="KW-1133">Transmembrane helix</keyword>
<proteinExistence type="predicted"/>
<feature type="transmembrane region" description="Helical" evidence="7">
    <location>
        <begin position="308"/>
        <end position="329"/>
    </location>
</feature>
<keyword evidence="10" id="KW-1185">Reference proteome</keyword>
<dbReference type="InterPro" id="IPR011701">
    <property type="entry name" value="MFS"/>
</dbReference>
<name>A0ABZ3J726_SPOA4</name>
<dbReference type="Gene3D" id="1.20.1250.20">
    <property type="entry name" value="MFS general substrate transporter like domains"/>
    <property type="match status" value="1"/>
</dbReference>
<dbReference type="SUPFAM" id="SSF103473">
    <property type="entry name" value="MFS general substrate transporter"/>
    <property type="match status" value="1"/>
</dbReference>
<dbReference type="PANTHER" id="PTHR43124:SF3">
    <property type="entry name" value="CHLORAMPHENICOL EFFLUX PUMP RV0191"/>
    <property type="match status" value="1"/>
</dbReference>
<feature type="transmembrane region" description="Helical" evidence="7">
    <location>
        <begin position="378"/>
        <end position="400"/>
    </location>
</feature>
<evidence type="ECO:0000256" key="7">
    <source>
        <dbReference type="SAM" id="Phobius"/>
    </source>
</evidence>
<accession>A0ABZ3J726</accession>
<feature type="transmembrane region" description="Helical" evidence="7">
    <location>
        <begin position="164"/>
        <end position="183"/>
    </location>
</feature>
<dbReference type="Proteomes" id="UP000216052">
    <property type="component" value="Chromosome"/>
</dbReference>
<feature type="transmembrane region" description="Helical" evidence="7">
    <location>
        <begin position="135"/>
        <end position="158"/>
    </location>
</feature>
<evidence type="ECO:0000256" key="5">
    <source>
        <dbReference type="ARBA" id="ARBA00022989"/>
    </source>
</evidence>
<protein>
    <recommendedName>
        <fullName evidence="8">Major facilitator superfamily (MFS) profile domain-containing protein</fullName>
    </recommendedName>
</protein>
<dbReference type="PROSITE" id="PS50850">
    <property type="entry name" value="MFS"/>
    <property type="match status" value="1"/>
</dbReference>
<feature type="transmembrane region" description="Helical" evidence="7">
    <location>
        <begin position="7"/>
        <end position="31"/>
    </location>
</feature>
<evidence type="ECO:0000313" key="10">
    <source>
        <dbReference type="Proteomes" id="UP000216052"/>
    </source>
</evidence>
<dbReference type="RefSeq" id="WP_169716912.1">
    <property type="nucleotide sequence ID" value="NZ_CP155571.1"/>
</dbReference>
<evidence type="ECO:0000256" key="4">
    <source>
        <dbReference type="ARBA" id="ARBA00022692"/>
    </source>
</evidence>
<keyword evidence="6 7" id="KW-0472">Membrane</keyword>
<feature type="transmembrane region" description="Helical" evidence="7">
    <location>
        <begin position="341"/>
        <end position="363"/>
    </location>
</feature>
<evidence type="ECO:0000313" key="9">
    <source>
        <dbReference type="EMBL" id="XFO73843.1"/>
    </source>
</evidence>
<dbReference type="InterPro" id="IPR020846">
    <property type="entry name" value="MFS_dom"/>
</dbReference>
<feature type="domain" description="Major facilitator superfamily (MFS) profile" evidence="8">
    <location>
        <begin position="8"/>
        <end position="402"/>
    </location>
</feature>
<feature type="transmembrane region" description="Helical" evidence="7">
    <location>
        <begin position="110"/>
        <end position="128"/>
    </location>
</feature>
<feature type="transmembrane region" description="Helical" evidence="7">
    <location>
        <begin position="255"/>
        <end position="278"/>
    </location>
</feature>
<keyword evidence="2" id="KW-0813">Transport</keyword>
<feature type="transmembrane region" description="Helical" evidence="7">
    <location>
        <begin position="285"/>
        <end position="302"/>
    </location>
</feature>
<keyword evidence="3" id="KW-1003">Cell membrane</keyword>